<comment type="caution">
    <text evidence="7">The sequence shown here is derived from an EMBL/GenBank/DDBJ whole genome shotgun (WGS) entry which is preliminary data.</text>
</comment>
<evidence type="ECO:0000256" key="5">
    <source>
        <dbReference type="SAM" id="Phobius"/>
    </source>
</evidence>
<proteinExistence type="predicted"/>
<gene>
    <name evidence="7" type="ORF">FHP29_09290</name>
</gene>
<sequence length="107" mass="10914">MTGPRHEESPGLQRERTALAWHRAALSLVVAAAVLTRLTWSRLGPGAVATVAVALVAASCMLSSRRGRGAEAAPGRSRDGVAPLACTALVLALGLHELAALAAPEGE</sequence>
<reference evidence="7 8" key="1">
    <citation type="journal article" date="2016" name="Int. J. Syst. Evol. Microbiol.">
        <title>Nocardioides albidus sp. nov., an actinobacterium isolated from garden soil.</title>
        <authorList>
            <person name="Singh H."/>
            <person name="Du J."/>
            <person name="Trinh H."/>
            <person name="Won K."/>
            <person name="Yang J.E."/>
            <person name="Yin C."/>
            <person name="Kook M."/>
            <person name="Yi T.H."/>
        </authorList>
    </citation>
    <scope>NUCLEOTIDE SEQUENCE [LARGE SCALE GENOMIC DNA]</scope>
    <source>
        <strain evidence="7 8">CCTCC AB 2015297</strain>
    </source>
</reference>
<feature type="transmembrane region" description="Helical" evidence="5">
    <location>
        <begin position="46"/>
        <end position="63"/>
    </location>
</feature>
<keyword evidence="8" id="KW-1185">Reference proteome</keyword>
<keyword evidence="3 5" id="KW-1133">Transmembrane helix</keyword>
<dbReference type="Proteomes" id="UP000313231">
    <property type="component" value="Unassembled WGS sequence"/>
</dbReference>
<feature type="transmembrane region" description="Helical" evidence="5">
    <location>
        <begin position="20"/>
        <end position="40"/>
    </location>
</feature>
<evidence type="ECO:0000256" key="1">
    <source>
        <dbReference type="ARBA" id="ARBA00004127"/>
    </source>
</evidence>
<feature type="domain" description="DUF202" evidence="6">
    <location>
        <begin position="10"/>
        <end position="61"/>
    </location>
</feature>
<dbReference type="GO" id="GO:0012505">
    <property type="term" value="C:endomembrane system"/>
    <property type="evidence" value="ECO:0007669"/>
    <property type="project" value="UniProtKB-SubCell"/>
</dbReference>
<accession>A0A5C4W121</accession>
<evidence type="ECO:0000313" key="8">
    <source>
        <dbReference type="Proteomes" id="UP000313231"/>
    </source>
</evidence>
<name>A0A5C4W121_9ACTN</name>
<comment type="subcellular location">
    <subcellularLocation>
        <location evidence="1">Endomembrane system</location>
        <topology evidence="1">Multi-pass membrane protein</topology>
    </subcellularLocation>
</comment>
<keyword evidence="2 5" id="KW-0812">Transmembrane</keyword>
<keyword evidence="4 5" id="KW-0472">Membrane</keyword>
<dbReference type="RefSeq" id="WP_139622580.1">
    <property type="nucleotide sequence ID" value="NZ_VDMP01000022.1"/>
</dbReference>
<protein>
    <submittedName>
        <fullName evidence="7">DUF202 domain-containing protein</fullName>
    </submittedName>
</protein>
<evidence type="ECO:0000313" key="7">
    <source>
        <dbReference type="EMBL" id="TNM41185.1"/>
    </source>
</evidence>
<dbReference type="EMBL" id="VDMP01000022">
    <property type="protein sequence ID" value="TNM41185.1"/>
    <property type="molecule type" value="Genomic_DNA"/>
</dbReference>
<evidence type="ECO:0000256" key="4">
    <source>
        <dbReference type="ARBA" id="ARBA00023136"/>
    </source>
</evidence>
<dbReference type="InterPro" id="IPR003807">
    <property type="entry name" value="DUF202"/>
</dbReference>
<evidence type="ECO:0000259" key="6">
    <source>
        <dbReference type="Pfam" id="PF02656"/>
    </source>
</evidence>
<evidence type="ECO:0000256" key="2">
    <source>
        <dbReference type="ARBA" id="ARBA00022692"/>
    </source>
</evidence>
<evidence type="ECO:0000256" key="3">
    <source>
        <dbReference type="ARBA" id="ARBA00022989"/>
    </source>
</evidence>
<dbReference type="Pfam" id="PF02656">
    <property type="entry name" value="DUF202"/>
    <property type="match status" value="1"/>
</dbReference>
<dbReference type="AlphaFoldDB" id="A0A5C4W121"/>
<organism evidence="7 8">
    <name type="scientific">Nocardioides albidus</name>
    <dbReference type="NCBI Taxonomy" id="1517589"/>
    <lineage>
        <taxon>Bacteria</taxon>
        <taxon>Bacillati</taxon>
        <taxon>Actinomycetota</taxon>
        <taxon>Actinomycetes</taxon>
        <taxon>Propionibacteriales</taxon>
        <taxon>Nocardioidaceae</taxon>
        <taxon>Nocardioides</taxon>
    </lineage>
</organism>